<dbReference type="EMBL" id="QUTF01012358">
    <property type="protein sequence ID" value="RHZ24046.1"/>
    <property type="molecule type" value="Genomic_DNA"/>
</dbReference>
<dbReference type="InterPro" id="IPR008984">
    <property type="entry name" value="SMAD_FHA_dom_sf"/>
</dbReference>
<protein>
    <recommendedName>
        <fullName evidence="2">FHA domain-containing protein</fullName>
    </recommendedName>
</protein>
<evidence type="ECO:0000256" key="1">
    <source>
        <dbReference type="SAM" id="MobiDB-lite"/>
    </source>
</evidence>
<evidence type="ECO:0000259" key="2">
    <source>
        <dbReference type="PROSITE" id="PS50006"/>
    </source>
</evidence>
<feature type="region of interest" description="Disordered" evidence="1">
    <location>
        <begin position="1"/>
        <end position="47"/>
    </location>
</feature>
<dbReference type="Proteomes" id="UP000265716">
    <property type="component" value="Unassembled WGS sequence"/>
</dbReference>
<dbReference type="Gene3D" id="2.60.200.20">
    <property type="match status" value="1"/>
</dbReference>
<sequence>MSRRERSRSRSRDRDYVDVGGDRRRRGNERRSEERRDDRGRARAKDFSHLVQPTGTGADAVRTWGVAEVATDADAVPVVVQKPNFGLSGALAKDSATGNVKNGIVMKWCEPPEARVPTARWRMYVFKKDDNVATLHLHRQSAYLFGREKKVADVYLEHESISKQHAVLQFRVRHKEVRRDELDQPELVSEVLPYIMDLKSTNHTFLNGKQIEHSRYVQLKAKDVVTFGESTREYVLVLDAAKAGVSQ</sequence>
<proteinExistence type="predicted"/>
<evidence type="ECO:0000313" key="16">
    <source>
        <dbReference type="Proteomes" id="UP000286510"/>
    </source>
</evidence>
<comment type="caution">
    <text evidence="8">The sequence shown here is derived from an EMBL/GenBank/DDBJ whole genome shotgun (WGS) entry which is preliminary data.</text>
</comment>
<dbReference type="EMBL" id="QUTC01004580">
    <property type="protein sequence ID" value="RHY63682.1"/>
    <property type="molecule type" value="Genomic_DNA"/>
</dbReference>
<dbReference type="Proteomes" id="UP000266196">
    <property type="component" value="Unassembled WGS sequence"/>
</dbReference>
<reference evidence="10 11" key="1">
    <citation type="submission" date="2018-08" db="EMBL/GenBank/DDBJ databases">
        <title>Aphanomyces genome sequencing and annotation.</title>
        <authorList>
            <person name="Minardi D."/>
            <person name="Oidtmann B."/>
            <person name="Van Der Giezen M."/>
            <person name="Studholme D.J."/>
        </authorList>
    </citation>
    <scope>NUCLEOTIDE SEQUENCE [LARGE SCALE GENOMIC DNA]</scope>
    <source>
        <strain evidence="8 12">197901</strain>
        <strain evidence="6 14">D2</strain>
        <strain evidence="9 16">FDL457</strain>
        <strain evidence="3 10">Kv</strain>
        <strain evidence="7 11">SA</strain>
        <strain evidence="5 15">Si</strain>
        <strain evidence="4 13">Yx</strain>
    </source>
</reference>
<accession>A0A397F404</accession>
<evidence type="ECO:0000313" key="15">
    <source>
        <dbReference type="Proteomes" id="UP000283543"/>
    </source>
</evidence>
<dbReference type="EMBL" id="QUTD01005585">
    <property type="protein sequence ID" value="RHY60822.1"/>
    <property type="molecule type" value="Genomic_DNA"/>
</dbReference>
<evidence type="ECO:0000313" key="4">
    <source>
        <dbReference type="EMBL" id="RHY16373.1"/>
    </source>
</evidence>
<dbReference type="Proteomes" id="UP000266643">
    <property type="component" value="Unassembled WGS sequence"/>
</dbReference>
<evidence type="ECO:0000313" key="11">
    <source>
        <dbReference type="Proteomes" id="UP000265716"/>
    </source>
</evidence>
<dbReference type="Proteomes" id="UP000286510">
    <property type="component" value="Unassembled WGS sequence"/>
</dbReference>
<dbReference type="EMBL" id="QUSZ01004840">
    <property type="protein sequence ID" value="RHY12485.1"/>
    <property type="molecule type" value="Genomic_DNA"/>
</dbReference>
<dbReference type="VEuPathDB" id="FungiDB:H257_05771"/>
<evidence type="ECO:0000313" key="10">
    <source>
        <dbReference type="Proteomes" id="UP000265427"/>
    </source>
</evidence>
<evidence type="ECO:0000313" key="13">
    <source>
        <dbReference type="Proteomes" id="UP000266239"/>
    </source>
</evidence>
<evidence type="ECO:0000313" key="12">
    <source>
        <dbReference type="Proteomes" id="UP000266196"/>
    </source>
</evidence>
<dbReference type="InterPro" id="IPR000253">
    <property type="entry name" value="FHA_dom"/>
</dbReference>
<name>A0A397F404_APHAT</name>
<dbReference type="EMBL" id="QUTE01011859">
    <property type="protein sequence ID" value="RHZ08672.1"/>
    <property type="molecule type" value="Genomic_DNA"/>
</dbReference>
<dbReference type="Proteomes" id="UP000283543">
    <property type="component" value="Unassembled WGS sequence"/>
</dbReference>
<dbReference type="PROSITE" id="PS50006">
    <property type="entry name" value="FHA_DOMAIN"/>
    <property type="match status" value="1"/>
</dbReference>
<dbReference type="PANTHER" id="PTHR23308">
    <property type="entry name" value="NUCLEAR INHIBITOR OF PROTEIN PHOSPHATASE-1"/>
    <property type="match status" value="1"/>
</dbReference>
<dbReference type="Proteomes" id="UP000265427">
    <property type="component" value="Unassembled WGS sequence"/>
</dbReference>
<dbReference type="EMBL" id="QUTA01005296">
    <property type="protein sequence ID" value="RHY16373.1"/>
    <property type="molecule type" value="Genomic_DNA"/>
</dbReference>
<evidence type="ECO:0000313" key="7">
    <source>
        <dbReference type="EMBL" id="RHY63682.1"/>
    </source>
</evidence>
<evidence type="ECO:0000313" key="5">
    <source>
        <dbReference type="EMBL" id="RHY50802.1"/>
    </source>
</evidence>
<feature type="compositionally biased region" description="Basic and acidic residues" evidence="1">
    <location>
        <begin position="29"/>
        <end position="47"/>
    </location>
</feature>
<evidence type="ECO:0000313" key="8">
    <source>
        <dbReference type="EMBL" id="RHZ08672.1"/>
    </source>
</evidence>
<evidence type="ECO:0000313" key="9">
    <source>
        <dbReference type="EMBL" id="RHZ24046.1"/>
    </source>
</evidence>
<gene>
    <name evidence="4" type="ORF">DYB25_000011</name>
    <name evidence="9" type="ORF">DYB26_000349</name>
    <name evidence="6" type="ORF">DYB30_001442</name>
    <name evidence="8" type="ORF">DYB31_000163</name>
    <name evidence="5" type="ORF">DYB34_000253</name>
    <name evidence="3" type="ORF">DYB36_002909</name>
    <name evidence="7" type="ORF">DYB38_003381</name>
</gene>
<dbReference type="SUPFAM" id="SSF49879">
    <property type="entry name" value="SMAD/FHA domain"/>
    <property type="match status" value="1"/>
</dbReference>
<dbReference type="AlphaFoldDB" id="A0A397F404"/>
<evidence type="ECO:0000313" key="14">
    <source>
        <dbReference type="Proteomes" id="UP000266643"/>
    </source>
</evidence>
<feature type="compositionally biased region" description="Basic and acidic residues" evidence="1">
    <location>
        <begin position="8"/>
        <end position="22"/>
    </location>
</feature>
<dbReference type="Pfam" id="PF00498">
    <property type="entry name" value="FHA"/>
    <property type="match status" value="1"/>
</dbReference>
<organism evidence="8 12">
    <name type="scientific">Aphanomyces astaci</name>
    <name type="common">Crayfish plague agent</name>
    <dbReference type="NCBI Taxonomy" id="112090"/>
    <lineage>
        <taxon>Eukaryota</taxon>
        <taxon>Sar</taxon>
        <taxon>Stramenopiles</taxon>
        <taxon>Oomycota</taxon>
        <taxon>Saprolegniomycetes</taxon>
        <taxon>Saprolegniales</taxon>
        <taxon>Verrucalvaceae</taxon>
        <taxon>Aphanomyces</taxon>
    </lineage>
</organism>
<evidence type="ECO:0000313" key="3">
    <source>
        <dbReference type="EMBL" id="RHY12485.1"/>
    </source>
</evidence>
<dbReference type="SMART" id="SM00240">
    <property type="entry name" value="FHA"/>
    <property type="match status" value="1"/>
</dbReference>
<feature type="domain" description="FHA" evidence="2">
    <location>
        <begin position="143"/>
        <end position="211"/>
    </location>
</feature>
<dbReference type="InterPro" id="IPR050923">
    <property type="entry name" value="Cell_Proc_Reg/RNA_Proc"/>
</dbReference>
<dbReference type="Proteomes" id="UP000266239">
    <property type="component" value="Unassembled WGS sequence"/>
</dbReference>
<dbReference type="EMBL" id="QUTB01006277">
    <property type="protein sequence ID" value="RHY50802.1"/>
    <property type="molecule type" value="Genomic_DNA"/>
</dbReference>
<dbReference type="FunFam" id="2.60.200.20:FF:000060">
    <property type="entry name" value="Probable serine/threonine-protein kinase DDB_G0280133"/>
    <property type="match status" value="1"/>
</dbReference>
<evidence type="ECO:0000313" key="6">
    <source>
        <dbReference type="EMBL" id="RHY60822.1"/>
    </source>
</evidence>